<sequence>MAALTGPLRGVVFERLCTPVPSQLANVPNVGFLNKSYRNFLPFSLNEQLSRNKFTSLQVGLHEPQRYAVSAPFGRRSLGRVYAVFGSQGACC</sequence>
<name>A0A4C1TK89_EUMVA</name>
<organism evidence="1 2">
    <name type="scientific">Eumeta variegata</name>
    <name type="common">Bagworm moth</name>
    <name type="synonym">Eumeta japonica</name>
    <dbReference type="NCBI Taxonomy" id="151549"/>
    <lineage>
        <taxon>Eukaryota</taxon>
        <taxon>Metazoa</taxon>
        <taxon>Ecdysozoa</taxon>
        <taxon>Arthropoda</taxon>
        <taxon>Hexapoda</taxon>
        <taxon>Insecta</taxon>
        <taxon>Pterygota</taxon>
        <taxon>Neoptera</taxon>
        <taxon>Endopterygota</taxon>
        <taxon>Lepidoptera</taxon>
        <taxon>Glossata</taxon>
        <taxon>Ditrysia</taxon>
        <taxon>Tineoidea</taxon>
        <taxon>Psychidae</taxon>
        <taxon>Oiketicinae</taxon>
        <taxon>Eumeta</taxon>
    </lineage>
</organism>
<dbReference type="AlphaFoldDB" id="A0A4C1TK89"/>
<proteinExistence type="predicted"/>
<evidence type="ECO:0000313" key="2">
    <source>
        <dbReference type="Proteomes" id="UP000299102"/>
    </source>
</evidence>
<gene>
    <name evidence="1" type="ORF">EVAR_93480_1</name>
</gene>
<protein>
    <submittedName>
        <fullName evidence="1">Uncharacterized protein</fullName>
    </submittedName>
</protein>
<evidence type="ECO:0000313" key="1">
    <source>
        <dbReference type="EMBL" id="GBP14606.1"/>
    </source>
</evidence>
<reference evidence="1 2" key="1">
    <citation type="journal article" date="2019" name="Commun. Biol.">
        <title>The bagworm genome reveals a unique fibroin gene that provides high tensile strength.</title>
        <authorList>
            <person name="Kono N."/>
            <person name="Nakamura H."/>
            <person name="Ohtoshi R."/>
            <person name="Tomita M."/>
            <person name="Numata K."/>
            <person name="Arakawa K."/>
        </authorList>
    </citation>
    <scope>NUCLEOTIDE SEQUENCE [LARGE SCALE GENOMIC DNA]</scope>
</reference>
<keyword evidence="2" id="KW-1185">Reference proteome</keyword>
<accession>A0A4C1TK89</accession>
<dbReference type="EMBL" id="BGZK01000065">
    <property type="protein sequence ID" value="GBP14606.1"/>
    <property type="molecule type" value="Genomic_DNA"/>
</dbReference>
<dbReference type="Proteomes" id="UP000299102">
    <property type="component" value="Unassembled WGS sequence"/>
</dbReference>
<comment type="caution">
    <text evidence="1">The sequence shown here is derived from an EMBL/GenBank/DDBJ whole genome shotgun (WGS) entry which is preliminary data.</text>
</comment>